<keyword evidence="2" id="KW-0479">Metal-binding</keyword>
<feature type="compositionally biased region" description="Basic and acidic residues" evidence="11">
    <location>
        <begin position="334"/>
        <end position="343"/>
    </location>
</feature>
<feature type="region of interest" description="Disordered" evidence="11">
    <location>
        <begin position="161"/>
        <end position="217"/>
    </location>
</feature>
<dbReference type="EMBL" id="JAKJXO020000005">
    <property type="protein sequence ID" value="KAL1605272.1"/>
    <property type="molecule type" value="Genomic_DNA"/>
</dbReference>
<dbReference type="Proteomes" id="UP001521785">
    <property type="component" value="Unassembled WGS sequence"/>
</dbReference>
<keyword evidence="7 10" id="KW-0010">Activator</keyword>
<evidence type="ECO:0000256" key="7">
    <source>
        <dbReference type="ARBA" id="ARBA00023159"/>
    </source>
</evidence>
<evidence type="ECO:0000256" key="5">
    <source>
        <dbReference type="ARBA" id="ARBA00022853"/>
    </source>
</evidence>
<name>A0ABR3RLL3_9PLEO</name>
<proteinExistence type="inferred from homology"/>
<keyword evidence="5" id="KW-0156">Chromatin regulator</keyword>
<keyword evidence="4" id="KW-0862">Zinc</keyword>
<evidence type="ECO:0000256" key="6">
    <source>
        <dbReference type="ARBA" id="ARBA00023015"/>
    </source>
</evidence>
<evidence type="ECO:0000256" key="8">
    <source>
        <dbReference type="ARBA" id="ARBA00023163"/>
    </source>
</evidence>
<evidence type="ECO:0000256" key="3">
    <source>
        <dbReference type="ARBA" id="ARBA00022771"/>
    </source>
</evidence>
<feature type="region of interest" description="Disordered" evidence="11">
    <location>
        <begin position="261"/>
        <end position="410"/>
    </location>
</feature>
<keyword evidence="8" id="KW-0804">Transcription</keyword>
<organism evidence="12 13">
    <name type="scientific">Paraconiothyrium brasiliense</name>
    <dbReference type="NCBI Taxonomy" id="300254"/>
    <lineage>
        <taxon>Eukaryota</taxon>
        <taxon>Fungi</taxon>
        <taxon>Dikarya</taxon>
        <taxon>Ascomycota</taxon>
        <taxon>Pezizomycotina</taxon>
        <taxon>Dothideomycetes</taxon>
        <taxon>Pleosporomycetidae</taxon>
        <taxon>Pleosporales</taxon>
        <taxon>Massarineae</taxon>
        <taxon>Didymosphaeriaceae</taxon>
        <taxon>Paraconiothyrium</taxon>
    </lineage>
</organism>
<evidence type="ECO:0000313" key="12">
    <source>
        <dbReference type="EMBL" id="KAL1605272.1"/>
    </source>
</evidence>
<feature type="compositionally biased region" description="Basic and acidic residues" evidence="11">
    <location>
        <begin position="363"/>
        <end position="384"/>
    </location>
</feature>
<evidence type="ECO:0000256" key="2">
    <source>
        <dbReference type="ARBA" id="ARBA00022723"/>
    </source>
</evidence>
<comment type="subcellular location">
    <subcellularLocation>
        <location evidence="1 10">Nucleus</location>
    </subcellularLocation>
</comment>
<evidence type="ECO:0000313" key="13">
    <source>
        <dbReference type="Proteomes" id="UP001521785"/>
    </source>
</evidence>
<comment type="caution">
    <text evidence="12">The sequence shown here is derived from an EMBL/GenBank/DDBJ whole genome shotgun (WGS) entry which is preliminary data.</text>
</comment>
<feature type="compositionally biased region" description="Basic and acidic residues" evidence="11">
    <location>
        <begin position="167"/>
        <end position="187"/>
    </location>
</feature>
<dbReference type="PANTHER" id="PTHR46367:SF1">
    <property type="entry name" value="ATAXIN-7-LIKE PROTEIN 3"/>
    <property type="match status" value="1"/>
</dbReference>
<reference evidence="12 13" key="1">
    <citation type="submission" date="2024-02" db="EMBL/GenBank/DDBJ databases">
        <title>De novo assembly and annotation of 12 fungi associated with fruit tree decline syndrome in Ontario, Canada.</title>
        <authorList>
            <person name="Sulman M."/>
            <person name="Ellouze W."/>
            <person name="Ilyukhin E."/>
        </authorList>
    </citation>
    <scope>NUCLEOTIDE SEQUENCE [LARGE SCALE GENOMIC DNA]</scope>
    <source>
        <strain evidence="12 13">M42-189</strain>
    </source>
</reference>
<evidence type="ECO:0000256" key="10">
    <source>
        <dbReference type="RuleBase" id="RU261113"/>
    </source>
</evidence>
<dbReference type="Pfam" id="PF08209">
    <property type="entry name" value="Sgf11"/>
    <property type="match status" value="1"/>
</dbReference>
<keyword evidence="13" id="KW-1185">Reference proteome</keyword>
<comment type="similarity">
    <text evidence="10">Belongs to the SGF11 family.</text>
</comment>
<keyword evidence="9" id="KW-0539">Nucleus</keyword>
<evidence type="ECO:0000256" key="1">
    <source>
        <dbReference type="ARBA" id="ARBA00004123"/>
    </source>
</evidence>
<keyword evidence="3" id="KW-0863">Zinc-finger</keyword>
<gene>
    <name evidence="12" type="primary">POP1_2</name>
    <name evidence="12" type="ORF">SLS60_004819</name>
</gene>
<dbReference type="InterPro" id="IPR051078">
    <property type="entry name" value="SGF11"/>
</dbReference>
<sequence length="410" mass="44127">MSEDRPADGHEGDGTAAVTLAPGMLEDLTRDVLESLVHNIIYQTALSCHRTEKQLRMQSAATSAESLALANLEPPSQKNSQSTQPSLPTAETNAALYENGRVFLKGNPLKTTPEIICPHCKLPRLMHPIMGRGMQQPDLTREYCMLYPWVQRSGHDVYGNPFPTDMAKSKKERELLKQQQKQADKESVGTPGSQDTDMNAGDGTQGKEIKLNTGGKPASYIPWHTCPKCKRSLLITRFAHHLDKCLGISGRQSSRAAMAKISGVNGNSSGVGNTPLGSRMGTPAPGSQGDGPIPKSKAKGISPVKNLRDNAEDDEGDNDTPEKKKKKTKSSYVKKADREKASKEGTPSGSGVKIKLKTSTPNSERRDSNMSEKREREGSEDGAPKAKKLKLSIGKAGSPPAPTPLAQGSP</sequence>
<evidence type="ECO:0000256" key="9">
    <source>
        <dbReference type="ARBA" id="ARBA00023242"/>
    </source>
</evidence>
<keyword evidence="6" id="KW-0805">Transcription regulation</keyword>
<feature type="compositionally biased region" description="Low complexity" evidence="11">
    <location>
        <begin position="262"/>
        <end position="273"/>
    </location>
</feature>
<evidence type="ECO:0000256" key="11">
    <source>
        <dbReference type="SAM" id="MobiDB-lite"/>
    </source>
</evidence>
<dbReference type="InterPro" id="IPR013246">
    <property type="entry name" value="SAGA_su_Sgf11"/>
</dbReference>
<protein>
    <recommendedName>
        <fullName evidence="10">SAGA-associated factor 11</fullName>
    </recommendedName>
</protein>
<evidence type="ECO:0000256" key="4">
    <source>
        <dbReference type="ARBA" id="ARBA00022833"/>
    </source>
</evidence>
<accession>A0ABR3RLL3</accession>
<dbReference type="PANTHER" id="PTHR46367">
    <property type="entry name" value="ATAXIN-7-LIKE PROTEIN 3"/>
    <property type="match status" value="1"/>
</dbReference>